<dbReference type="Pfam" id="PF01740">
    <property type="entry name" value="STAS"/>
    <property type="match status" value="1"/>
</dbReference>
<accession>A0A7I9WPS1</accession>
<comment type="caution">
    <text evidence="2">The sequence shown here is derived from an EMBL/GenBank/DDBJ whole genome shotgun (WGS) entry which is preliminary data.</text>
</comment>
<dbReference type="PROSITE" id="PS50801">
    <property type="entry name" value="STAS"/>
    <property type="match status" value="1"/>
</dbReference>
<gene>
    <name evidence="2" type="primary">rsbV</name>
    <name evidence="2" type="ORF">MMUR_38610</name>
</gene>
<dbReference type="EMBL" id="BLKT01000003">
    <property type="protein sequence ID" value="GFG59725.1"/>
    <property type="molecule type" value="Genomic_DNA"/>
</dbReference>
<feature type="domain" description="STAS" evidence="1">
    <location>
        <begin position="14"/>
        <end position="68"/>
    </location>
</feature>
<keyword evidence="3" id="KW-1185">Reference proteome</keyword>
<dbReference type="InterPro" id="IPR002645">
    <property type="entry name" value="STAS_dom"/>
</dbReference>
<dbReference type="RefSeq" id="WP_193490171.1">
    <property type="nucleotide sequence ID" value="NZ_BAAAMC010000054.1"/>
</dbReference>
<evidence type="ECO:0000259" key="1">
    <source>
        <dbReference type="PROSITE" id="PS50801"/>
    </source>
</evidence>
<dbReference type="InterPro" id="IPR036513">
    <property type="entry name" value="STAS_dom_sf"/>
</dbReference>
<reference evidence="2 3" key="1">
    <citation type="journal article" date="2019" name="Emerg. Microbes Infect.">
        <title>Comprehensive subspecies identification of 175 nontuberculous mycobacteria species based on 7547 genomic profiles.</title>
        <authorList>
            <person name="Matsumoto Y."/>
            <person name="Kinjo T."/>
            <person name="Motooka D."/>
            <person name="Nabeya D."/>
            <person name="Jung N."/>
            <person name="Uechi K."/>
            <person name="Horii T."/>
            <person name="Iida T."/>
            <person name="Fujita J."/>
            <person name="Nakamura S."/>
        </authorList>
    </citation>
    <scope>NUCLEOTIDE SEQUENCE [LARGE SCALE GENOMIC DNA]</scope>
    <source>
        <strain evidence="2 3">JCM 13392</strain>
    </source>
</reference>
<dbReference type="AlphaFoldDB" id="A0A7I9WPS1"/>
<evidence type="ECO:0000313" key="3">
    <source>
        <dbReference type="Proteomes" id="UP000465241"/>
    </source>
</evidence>
<organism evidence="2 3">
    <name type="scientific">Mycolicibacterium murale</name>
    <dbReference type="NCBI Taxonomy" id="182220"/>
    <lineage>
        <taxon>Bacteria</taxon>
        <taxon>Bacillati</taxon>
        <taxon>Actinomycetota</taxon>
        <taxon>Actinomycetes</taxon>
        <taxon>Mycobacteriales</taxon>
        <taxon>Mycobacteriaceae</taxon>
        <taxon>Mycolicibacterium</taxon>
    </lineage>
</organism>
<evidence type="ECO:0000313" key="2">
    <source>
        <dbReference type="EMBL" id="GFG59725.1"/>
    </source>
</evidence>
<dbReference type="Proteomes" id="UP000465241">
    <property type="component" value="Unassembled WGS sequence"/>
</dbReference>
<proteinExistence type="predicted"/>
<protein>
    <submittedName>
        <fullName evidence="2">Anti-anti-sigma factor</fullName>
    </submittedName>
</protein>
<dbReference type="Gene3D" id="3.30.750.24">
    <property type="entry name" value="STAS domain"/>
    <property type="match status" value="1"/>
</dbReference>
<name>A0A7I9WPS1_9MYCO</name>
<sequence>MTTPLSLDTRRTDDGTSVLIAAGEIDLSNVARFSSALDAAVAEVPGTARVTVDLSAVDYLDSGAISVLFHRSERVRVIANPVLIPVLDISGLASLTPVQPAADPE</sequence>
<dbReference type="SUPFAM" id="SSF52091">
    <property type="entry name" value="SpoIIaa-like"/>
    <property type="match status" value="1"/>
</dbReference>
<dbReference type="CDD" id="cd07043">
    <property type="entry name" value="STAS_anti-anti-sigma_factors"/>
    <property type="match status" value="1"/>
</dbReference>